<dbReference type="GO" id="GO:0016491">
    <property type="term" value="F:oxidoreductase activity"/>
    <property type="evidence" value="ECO:0007669"/>
    <property type="project" value="TreeGrafter"/>
</dbReference>
<dbReference type="Gene3D" id="3.50.50.60">
    <property type="entry name" value="FAD/NAD(P)-binding domain"/>
    <property type="match status" value="1"/>
</dbReference>
<evidence type="ECO:0000313" key="1">
    <source>
        <dbReference type="EMBL" id="CAA6811572.1"/>
    </source>
</evidence>
<organism evidence="1">
    <name type="scientific">uncultured Campylobacterales bacterium</name>
    <dbReference type="NCBI Taxonomy" id="352960"/>
    <lineage>
        <taxon>Bacteria</taxon>
        <taxon>Pseudomonadati</taxon>
        <taxon>Campylobacterota</taxon>
        <taxon>Epsilonproteobacteria</taxon>
        <taxon>Campylobacterales</taxon>
        <taxon>environmental samples</taxon>
    </lineage>
</organism>
<dbReference type="EMBL" id="CACVAW010000044">
    <property type="protein sequence ID" value="CAA6811572.1"/>
    <property type="molecule type" value="Genomic_DNA"/>
</dbReference>
<accession>A0A6S6SZ77</accession>
<protein>
    <submittedName>
        <fullName evidence="1">COG2907: Amine oxidase, flavin-containing</fullName>
    </submittedName>
</protein>
<dbReference type="PANTHER" id="PTHR42923">
    <property type="entry name" value="PROTOPORPHYRINOGEN OXIDASE"/>
    <property type="match status" value="1"/>
</dbReference>
<dbReference type="InterPro" id="IPR050464">
    <property type="entry name" value="Zeta_carotene_desat/Oxidored"/>
</dbReference>
<gene>
    <name evidence="1" type="ORF">HELGO_WM6449</name>
</gene>
<dbReference type="Gene3D" id="3.30.70.1990">
    <property type="match status" value="1"/>
</dbReference>
<dbReference type="Gene3D" id="1.10.405.20">
    <property type="match status" value="1"/>
</dbReference>
<dbReference type="PANTHER" id="PTHR42923:SF17">
    <property type="entry name" value="AMINE OXIDASE DOMAIN-CONTAINING PROTEIN"/>
    <property type="match status" value="1"/>
</dbReference>
<sequence length="408" mass="46765">MKVAVIGGGISGLGASYILSQKYEVDLYEKDSRLGGHARTTTVNENSQKLNMDTGFLVFNYETYPNLTKLFAKLDVKVEKSDMTFGFWDEDKNIAYNAASLSGMFFQKKNIFSLKHYKMIFDILKFNKKANNDLKNNSIELNLPLDEYLKKFSQTFKDRYILPMGAAIWSTPSDEILSFPTLSFLRFFQNHGLLGITTQHQWYTVSNGSINYVKSIVPHISGKVILNSDIVSVRREKDGVYLINKNNKEAFYDKVIFATHAPDTLSLISNPSQDEIAILGSFKYKGNKATLHSDKSALYPNKKIYAAWNYKKSSDISLSYWINKLQNLKSKKDYFVTLNDTQEYKNTIEKIEYSHPQFNENAINAQKNKDEIDGKNHTYFCGAYWRYGFHEDGLWSATKVAKKLGCEL</sequence>
<dbReference type="InterPro" id="IPR036188">
    <property type="entry name" value="FAD/NAD-bd_sf"/>
</dbReference>
<proteinExistence type="predicted"/>
<dbReference type="Pfam" id="PF13450">
    <property type="entry name" value="NAD_binding_8"/>
    <property type="match status" value="1"/>
</dbReference>
<dbReference type="SUPFAM" id="SSF51905">
    <property type="entry name" value="FAD/NAD(P)-binding domain"/>
    <property type="match status" value="1"/>
</dbReference>
<dbReference type="AlphaFoldDB" id="A0A6S6SZ77"/>
<name>A0A6S6SZ77_9BACT</name>
<reference evidence="1" key="1">
    <citation type="submission" date="2020-01" db="EMBL/GenBank/DDBJ databases">
        <authorList>
            <person name="Meier V. D."/>
            <person name="Meier V D."/>
        </authorList>
    </citation>
    <scope>NUCLEOTIDE SEQUENCE</scope>
    <source>
        <strain evidence="1">HLG_WM_MAG_12</strain>
    </source>
</reference>